<dbReference type="PANTHER" id="PTHR24185">
    <property type="entry name" value="CALCIUM-INDEPENDENT PHOSPHOLIPASE A2-GAMMA"/>
    <property type="match status" value="1"/>
</dbReference>
<feature type="compositionally biased region" description="Low complexity" evidence="3">
    <location>
        <begin position="92"/>
        <end position="105"/>
    </location>
</feature>
<dbReference type="OrthoDB" id="1658288at2759"/>
<comment type="caution">
    <text evidence="2">Lacks conserved residue(s) required for the propagation of feature annotation.</text>
</comment>
<evidence type="ECO:0000313" key="6">
    <source>
        <dbReference type="Proteomes" id="UP000799291"/>
    </source>
</evidence>
<proteinExistence type="predicted"/>
<dbReference type="Proteomes" id="UP000799291">
    <property type="component" value="Unassembled WGS sequence"/>
</dbReference>
<keyword evidence="1 2" id="KW-0443">Lipid metabolism</keyword>
<dbReference type="GO" id="GO:0016020">
    <property type="term" value="C:membrane"/>
    <property type="evidence" value="ECO:0007669"/>
    <property type="project" value="TreeGrafter"/>
</dbReference>
<evidence type="ECO:0000256" key="2">
    <source>
        <dbReference type="PROSITE-ProRule" id="PRU01161"/>
    </source>
</evidence>
<dbReference type="PANTHER" id="PTHR24185:SF4">
    <property type="entry name" value="SERINE HYDROLASE, PUTATIVE (AFU_ORTHOLOGUE AFUA_2G07870)-RELATED"/>
    <property type="match status" value="1"/>
</dbReference>
<feature type="compositionally biased region" description="Pro residues" evidence="3">
    <location>
        <begin position="163"/>
        <end position="174"/>
    </location>
</feature>
<evidence type="ECO:0000256" key="3">
    <source>
        <dbReference type="SAM" id="MobiDB-lite"/>
    </source>
</evidence>
<feature type="active site" description="Nucleophile" evidence="2">
    <location>
        <position position="274"/>
    </location>
</feature>
<dbReference type="EMBL" id="MU005595">
    <property type="protein sequence ID" value="KAF2680592.1"/>
    <property type="molecule type" value="Genomic_DNA"/>
</dbReference>
<dbReference type="Gene3D" id="3.40.1090.10">
    <property type="entry name" value="Cytosolic phospholipase A2 catalytic domain"/>
    <property type="match status" value="1"/>
</dbReference>
<evidence type="ECO:0000259" key="4">
    <source>
        <dbReference type="PROSITE" id="PS51635"/>
    </source>
</evidence>
<dbReference type="PROSITE" id="PS51635">
    <property type="entry name" value="PNPLA"/>
    <property type="match status" value="1"/>
</dbReference>
<dbReference type="InterPro" id="IPR002641">
    <property type="entry name" value="PNPLA_dom"/>
</dbReference>
<keyword evidence="2" id="KW-0378">Hydrolase</keyword>
<dbReference type="Pfam" id="PF01734">
    <property type="entry name" value="Patatin"/>
    <property type="match status" value="1"/>
</dbReference>
<dbReference type="SUPFAM" id="SSF52151">
    <property type="entry name" value="FabD/lysophospholipase-like"/>
    <property type="match status" value="1"/>
</dbReference>
<dbReference type="GO" id="GO:0016042">
    <property type="term" value="P:lipid catabolic process"/>
    <property type="evidence" value="ECO:0007669"/>
    <property type="project" value="UniProtKB-UniRule"/>
</dbReference>
<dbReference type="AlphaFoldDB" id="A0A6G1IQU0"/>
<evidence type="ECO:0000256" key="1">
    <source>
        <dbReference type="ARBA" id="ARBA00023098"/>
    </source>
</evidence>
<feature type="active site" description="Proton acceptor" evidence="2">
    <location>
        <position position="426"/>
    </location>
</feature>
<feature type="domain" description="PNPLA" evidence="4">
    <location>
        <begin position="230"/>
        <end position="439"/>
    </location>
</feature>
<keyword evidence="2" id="KW-0442">Lipid degradation</keyword>
<accession>A0A6G1IQU0</accession>
<dbReference type="GO" id="GO:0046486">
    <property type="term" value="P:glycerolipid metabolic process"/>
    <property type="evidence" value="ECO:0007669"/>
    <property type="project" value="UniProtKB-ARBA"/>
</dbReference>
<name>A0A6G1IQU0_9PLEO</name>
<dbReference type="GO" id="GO:0019369">
    <property type="term" value="P:arachidonate metabolic process"/>
    <property type="evidence" value="ECO:0007669"/>
    <property type="project" value="TreeGrafter"/>
</dbReference>
<feature type="region of interest" description="Disordered" evidence="3">
    <location>
        <begin position="71"/>
        <end position="222"/>
    </location>
</feature>
<dbReference type="InterPro" id="IPR016035">
    <property type="entry name" value="Acyl_Trfase/lysoPLipase"/>
</dbReference>
<protein>
    <submittedName>
        <fullName evidence="5">FabD/lysophospholipase-like protein</fullName>
    </submittedName>
</protein>
<sequence>MSWTPVDFGLVRYSPVEGTHYFFDPAYPTAIQFLLNGRWEPWDVSYVKFKAQDADVRRIAEDAEARLIRDNTVPGYRQWPSPPPPGGLSTQPAGPAPSESAASTPLHSPSSLFFDHPSPAPQSQPRTLPSIHPPSSSASHAHRAAVPQTPSSAYTSPYGFEPLPSPSNTIPPTPIASATAQPVLPPIVTSLSGPSNGARHPTSAPHEPHPQPPAVPSVVPSKSRETKVLLSLDGDGIRGLSQMLLVESLVNAVCTKIGAQVDPYQVFDLIGGTSMGGIIAIMVGRLRMQAHRAREAYKQIAKEVFSNKRDFFTSFDPHAPPKSHDGQAVENAIKAVAAHEVGNLDELLLDSRDDSADVFVVCTQIDIGTNKAALIRSFSTRRITGPELDANMTVWQAMLATSVAPRYMLPRDGVNWRPVIEPGLVDHGTSKNNPIRDIRYECSKLHRYGNDTMVIVSIGTGTGLVREIPEMVKSVNDRTNEASLWGEKFEADHQALMERGWMKYFRFNVDLNDVPLEEWCHEDKVREKTLAYLGRPDVGQMFYACVDAITTVLLSGNMGREAVLPGW</sequence>
<feature type="compositionally biased region" description="Low complexity" evidence="3">
    <location>
        <begin position="129"/>
        <end position="147"/>
    </location>
</feature>
<gene>
    <name evidence="5" type="ORF">K458DRAFT_489806</name>
</gene>
<reference evidence="5" key="1">
    <citation type="journal article" date="2020" name="Stud. Mycol.">
        <title>101 Dothideomycetes genomes: a test case for predicting lifestyles and emergence of pathogens.</title>
        <authorList>
            <person name="Haridas S."/>
            <person name="Albert R."/>
            <person name="Binder M."/>
            <person name="Bloem J."/>
            <person name="Labutti K."/>
            <person name="Salamov A."/>
            <person name="Andreopoulos B."/>
            <person name="Baker S."/>
            <person name="Barry K."/>
            <person name="Bills G."/>
            <person name="Bluhm B."/>
            <person name="Cannon C."/>
            <person name="Castanera R."/>
            <person name="Culley D."/>
            <person name="Daum C."/>
            <person name="Ezra D."/>
            <person name="Gonzalez J."/>
            <person name="Henrissat B."/>
            <person name="Kuo A."/>
            <person name="Liang C."/>
            <person name="Lipzen A."/>
            <person name="Lutzoni F."/>
            <person name="Magnuson J."/>
            <person name="Mondo S."/>
            <person name="Nolan M."/>
            <person name="Ohm R."/>
            <person name="Pangilinan J."/>
            <person name="Park H.-J."/>
            <person name="Ramirez L."/>
            <person name="Alfaro M."/>
            <person name="Sun H."/>
            <person name="Tritt A."/>
            <person name="Yoshinaga Y."/>
            <person name="Zwiers L.-H."/>
            <person name="Turgeon B."/>
            <person name="Goodwin S."/>
            <person name="Spatafora J."/>
            <person name="Crous P."/>
            <person name="Grigoriev I."/>
        </authorList>
    </citation>
    <scope>NUCLEOTIDE SEQUENCE</scope>
    <source>
        <strain evidence="5">CBS 122367</strain>
    </source>
</reference>
<feature type="short sequence motif" description="GXSXG" evidence="2">
    <location>
        <begin position="272"/>
        <end position="276"/>
    </location>
</feature>
<evidence type="ECO:0000313" key="5">
    <source>
        <dbReference type="EMBL" id="KAF2680592.1"/>
    </source>
</evidence>
<keyword evidence="6" id="KW-1185">Reference proteome</keyword>
<dbReference type="GO" id="GO:0047499">
    <property type="term" value="F:calcium-independent phospholipase A2 activity"/>
    <property type="evidence" value="ECO:0007669"/>
    <property type="project" value="TreeGrafter"/>
</dbReference>
<organism evidence="5 6">
    <name type="scientific">Lentithecium fluviatile CBS 122367</name>
    <dbReference type="NCBI Taxonomy" id="1168545"/>
    <lineage>
        <taxon>Eukaryota</taxon>
        <taxon>Fungi</taxon>
        <taxon>Dikarya</taxon>
        <taxon>Ascomycota</taxon>
        <taxon>Pezizomycotina</taxon>
        <taxon>Dothideomycetes</taxon>
        <taxon>Pleosporomycetidae</taxon>
        <taxon>Pleosporales</taxon>
        <taxon>Massarineae</taxon>
        <taxon>Lentitheciaceae</taxon>
        <taxon>Lentithecium</taxon>
    </lineage>
</organism>
<feature type="short sequence motif" description="GXGXXG" evidence="2">
    <location>
        <begin position="234"/>
        <end position="239"/>
    </location>
</feature>